<dbReference type="InterPro" id="IPR029045">
    <property type="entry name" value="ClpP/crotonase-like_dom_sf"/>
</dbReference>
<dbReference type="Gene3D" id="3.90.226.10">
    <property type="entry name" value="2-enoyl-CoA Hydratase, Chain A, domain 1"/>
    <property type="match status" value="1"/>
</dbReference>
<dbReference type="PANTHER" id="PTHR11941:SF75">
    <property type="entry name" value="ENOYL-COA HYDRATASE_ISOMERASE FAMILY PROTEIN"/>
    <property type="match status" value="1"/>
</dbReference>
<accession>A0A7W8QV03</accession>
<dbReference type="Pfam" id="PF00378">
    <property type="entry name" value="ECH_1"/>
    <property type="match status" value="1"/>
</dbReference>
<dbReference type="SUPFAM" id="SSF52096">
    <property type="entry name" value="ClpP/crotonase"/>
    <property type="match status" value="1"/>
</dbReference>
<dbReference type="AlphaFoldDB" id="A0A7W8QV03"/>
<dbReference type="GO" id="GO:0006635">
    <property type="term" value="P:fatty acid beta-oxidation"/>
    <property type="evidence" value="ECO:0007669"/>
    <property type="project" value="TreeGrafter"/>
</dbReference>
<dbReference type="GO" id="GO:0004165">
    <property type="term" value="F:delta(3)-delta(2)-enoyl-CoA isomerase activity"/>
    <property type="evidence" value="ECO:0007669"/>
    <property type="project" value="TreeGrafter"/>
</dbReference>
<proteinExistence type="predicted"/>
<protein>
    <submittedName>
        <fullName evidence="1">Enoyl-CoA hydratase/carnithine racemase</fullName>
    </submittedName>
</protein>
<keyword evidence="2" id="KW-1185">Reference proteome</keyword>
<name>A0A7W8QV03_9ACTN</name>
<gene>
    <name evidence="1" type="ORF">HDA36_006324</name>
</gene>
<comment type="caution">
    <text evidence="1">The sequence shown here is derived from an EMBL/GenBank/DDBJ whole genome shotgun (WGS) entry which is preliminary data.</text>
</comment>
<organism evidence="1 2">
    <name type="scientific">Nocardiopsis composta</name>
    <dbReference type="NCBI Taxonomy" id="157465"/>
    <lineage>
        <taxon>Bacteria</taxon>
        <taxon>Bacillati</taxon>
        <taxon>Actinomycetota</taxon>
        <taxon>Actinomycetes</taxon>
        <taxon>Streptosporangiales</taxon>
        <taxon>Nocardiopsidaceae</taxon>
        <taxon>Nocardiopsis</taxon>
    </lineage>
</organism>
<dbReference type="PANTHER" id="PTHR11941">
    <property type="entry name" value="ENOYL-COA HYDRATASE-RELATED"/>
    <property type="match status" value="1"/>
</dbReference>
<dbReference type="EMBL" id="JACHDB010000002">
    <property type="protein sequence ID" value="MBB5436176.1"/>
    <property type="molecule type" value="Genomic_DNA"/>
</dbReference>
<dbReference type="Proteomes" id="UP000572635">
    <property type="component" value="Unassembled WGS sequence"/>
</dbReference>
<evidence type="ECO:0000313" key="1">
    <source>
        <dbReference type="EMBL" id="MBB5436176.1"/>
    </source>
</evidence>
<evidence type="ECO:0000313" key="2">
    <source>
        <dbReference type="Proteomes" id="UP000572635"/>
    </source>
</evidence>
<dbReference type="RefSeq" id="WP_184399504.1">
    <property type="nucleotide sequence ID" value="NZ_BAAAJD010000012.1"/>
</dbReference>
<reference evidence="1 2" key="1">
    <citation type="submission" date="2020-08" db="EMBL/GenBank/DDBJ databases">
        <title>Sequencing the genomes of 1000 actinobacteria strains.</title>
        <authorList>
            <person name="Klenk H.-P."/>
        </authorList>
    </citation>
    <scope>NUCLEOTIDE SEQUENCE [LARGE SCALE GENOMIC DNA]</scope>
    <source>
        <strain evidence="1 2">DSM 44551</strain>
    </source>
</reference>
<sequence length="220" mass="23081">MAPALTSRDGVFVLDLGADENRFTPEWIAAVDAHLDTAEKGAPAALVTTGGGRFYSNGLDLERLGAHLEEYDSYLGRVEGLVARLLTFPMPTVAALPGHAFGFGALLALAHDFRIMREDRGYFCLPEVDLGLPFRPGMVALLRAELPPQTVVEATTTGRRYGGAEALDARIVQATGGLEALTGTAVAHAAGLLGKDGPTVGGIKRELFRDAVALLGGGAR</sequence>
<dbReference type="InterPro" id="IPR001753">
    <property type="entry name" value="Enoyl-CoA_hydra/iso"/>
</dbReference>
<dbReference type="CDD" id="cd06558">
    <property type="entry name" value="crotonase-like"/>
    <property type="match status" value="1"/>
</dbReference>